<dbReference type="RefSeq" id="WP_203895684.1">
    <property type="nucleotide sequence ID" value="NZ_BOOH01000073.1"/>
</dbReference>
<accession>A0A8J3RU74</accession>
<protein>
    <submittedName>
        <fullName evidence="2">Uncharacterized protein</fullName>
    </submittedName>
</protein>
<evidence type="ECO:0000313" key="3">
    <source>
        <dbReference type="Proteomes" id="UP000616724"/>
    </source>
</evidence>
<keyword evidence="1" id="KW-0812">Transmembrane</keyword>
<evidence type="ECO:0000313" key="2">
    <source>
        <dbReference type="EMBL" id="GIH81284.1"/>
    </source>
</evidence>
<reference evidence="2 3" key="1">
    <citation type="submission" date="2021-01" db="EMBL/GenBank/DDBJ databases">
        <title>Whole genome shotgun sequence of Planobispora longispora NBRC 13918.</title>
        <authorList>
            <person name="Komaki H."/>
            <person name="Tamura T."/>
        </authorList>
    </citation>
    <scope>NUCLEOTIDE SEQUENCE [LARGE SCALE GENOMIC DNA]</scope>
    <source>
        <strain evidence="2 3">NBRC 13918</strain>
    </source>
</reference>
<evidence type="ECO:0000256" key="1">
    <source>
        <dbReference type="SAM" id="Phobius"/>
    </source>
</evidence>
<dbReference type="Proteomes" id="UP000616724">
    <property type="component" value="Unassembled WGS sequence"/>
</dbReference>
<name>A0A8J3RU74_9ACTN</name>
<organism evidence="2 3">
    <name type="scientific">Planobispora longispora</name>
    <dbReference type="NCBI Taxonomy" id="28887"/>
    <lineage>
        <taxon>Bacteria</taxon>
        <taxon>Bacillati</taxon>
        <taxon>Actinomycetota</taxon>
        <taxon>Actinomycetes</taxon>
        <taxon>Streptosporangiales</taxon>
        <taxon>Streptosporangiaceae</taxon>
        <taxon>Planobispora</taxon>
    </lineage>
</organism>
<proteinExistence type="predicted"/>
<comment type="caution">
    <text evidence="2">The sequence shown here is derived from an EMBL/GenBank/DDBJ whole genome shotgun (WGS) entry which is preliminary data.</text>
</comment>
<sequence length="61" mass="6757">MPPAPTPSRRQPYPTFWWLLAIGLTVWNHAVMWVLVLGLSEANWFSGLIGTETVGCFSVGP</sequence>
<dbReference type="AlphaFoldDB" id="A0A8J3RU74"/>
<feature type="transmembrane region" description="Helical" evidence="1">
    <location>
        <begin position="16"/>
        <end position="39"/>
    </location>
</feature>
<dbReference type="EMBL" id="BOOH01000073">
    <property type="protein sequence ID" value="GIH81284.1"/>
    <property type="molecule type" value="Genomic_DNA"/>
</dbReference>
<keyword evidence="1" id="KW-0472">Membrane</keyword>
<keyword evidence="3" id="KW-1185">Reference proteome</keyword>
<keyword evidence="1" id="KW-1133">Transmembrane helix</keyword>
<gene>
    <name evidence="2" type="ORF">Plo01_77130</name>
</gene>